<sequence length="89" mass="9858">MASTKRTDTLMPSPPIKRSKSAGVVKFPTPPASPPPTLNESLLPLLKPRRSLRVGATYDDVMPIFDQVERQRVKELGIGPLVIHEVSWL</sequence>
<proteinExistence type="predicted"/>
<organism evidence="2 3">
    <name type="scientific">Lithospermum erythrorhizon</name>
    <name type="common">Purple gromwell</name>
    <name type="synonym">Lithospermum officinale var. erythrorhizon</name>
    <dbReference type="NCBI Taxonomy" id="34254"/>
    <lineage>
        <taxon>Eukaryota</taxon>
        <taxon>Viridiplantae</taxon>
        <taxon>Streptophyta</taxon>
        <taxon>Embryophyta</taxon>
        <taxon>Tracheophyta</taxon>
        <taxon>Spermatophyta</taxon>
        <taxon>Magnoliopsida</taxon>
        <taxon>eudicotyledons</taxon>
        <taxon>Gunneridae</taxon>
        <taxon>Pentapetalae</taxon>
        <taxon>asterids</taxon>
        <taxon>lamiids</taxon>
        <taxon>Boraginales</taxon>
        <taxon>Boraginaceae</taxon>
        <taxon>Boraginoideae</taxon>
        <taxon>Lithospermeae</taxon>
        <taxon>Lithospermum</taxon>
    </lineage>
</organism>
<evidence type="ECO:0000256" key="1">
    <source>
        <dbReference type="SAM" id="MobiDB-lite"/>
    </source>
</evidence>
<keyword evidence="3" id="KW-1185">Reference proteome</keyword>
<dbReference type="Proteomes" id="UP001454036">
    <property type="component" value="Unassembled WGS sequence"/>
</dbReference>
<evidence type="ECO:0000313" key="3">
    <source>
        <dbReference type="Proteomes" id="UP001454036"/>
    </source>
</evidence>
<protein>
    <submittedName>
        <fullName evidence="2">Uncharacterized protein</fullName>
    </submittedName>
</protein>
<feature type="compositionally biased region" description="Pro residues" evidence="1">
    <location>
        <begin position="28"/>
        <end position="37"/>
    </location>
</feature>
<gene>
    <name evidence="2" type="ORF">LIER_36674</name>
</gene>
<dbReference type="AlphaFoldDB" id="A0AAV3P9A5"/>
<accession>A0AAV3P9A5</accession>
<feature type="region of interest" description="Disordered" evidence="1">
    <location>
        <begin position="1"/>
        <end position="42"/>
    </location>
</feature>
<reference evidence="2 3" key="1">
    <citation type="submission" date="2024-01" db="EMBL/GenBank/DDBJ databases">
        <title>The complete chloroplast genome sequence of Lithospermum erythrorhizon: insights into the phylogenetic relationship among Boraginaceae species and the maternal lineages of purple gromwells.</title>
        <authorList>
            <person name="Okada T."/>
            <person name="Watanabe K."/>
        </authorList>
    </citation>
    <scope>NUCLEOTIDE SEQUENCE [LARGE SCALE GENOMIC DNA]</scope>
</reference>
<dbReference type="EMBL" id="BAABME010016967">
    <property type="protein sequence ID" value="GAA0148210.1"/>
    <property type="molecule type" value="Genomic_DNA"/>
</dbReference>
<name>A0AAV3P9A5_LITER</name>
<comment type="caution">
    <text evidence="2">The sequence shown here is derived from an EMBL/GenBank/DDBJ whole genome shotgun (WGS) entry which is preliminary data.</text>
</comment>
<evidence type="ECO:0000313" key="2">
    <source>
        <dbReference type="EMBL" id="GAA0148210.1"/>
    </source>
</evidence>